<evidence type="ECO:0000256" key="14">
    <source>
        <dbReference type="SAM" id="SignalP"/>
    </source>
</evidence>
<protein>
    <recommendedName>
        <fullName evidence="11 12">Mannosyl-oligosaccharide glucosidase</fullName>
        <ecNumber evidence="11 12">3.2.1.106</ecNumber>
    </recommendedName>
    <alternativeName>
        <fullName evidence="13">Glucosidase I</fullName>
    </alternativeName>
</protein>
<comment type="caution">
    <text evidence="17">The sequence shown here is derived from an EMBL/GenBank/DDBJ whole genome shotgun (WGS) entry which is preliminary data.</text>
</comment>
<comment type="similarity">
    <text evidence="2 12">Belongs to the glycosyl hydrolase 63 family.</text>
</comment>
<dbReference type="AlphaFoldDB" id="A3GH62"/>
<evidence type="ECO:0000256" key="7">
    <source>
        <dbReference type="ARBA" id="ARBA00022989"/>
    </source>
</evidence>
<accession>A3GH62</accession>
<dbReference type="GO" id="GO:0006488">
    <property type="term" value="P:dolichol-linked oligosaccharide biosynthetic process"/>
    <property type="evidence" value="ECO:0007669"/>
    <property type="project" value="EnsemblFungi"/>
</dbReference>
<evidence type="ECO:0000259" key="16">
    <source>
        <dbReference type="Pfam" id="PF16923"/>
    </source>
</evidence>
<sequence>MRVSIQFSSVLCLILLFRYSLTEQFEFDVLAENGEVDVAQFNSDLEHQYSKLSNDSLLWGPYRSALYFGIRPRLPNSLISGLMWYSADGYDGVGRMRHFYEQGDNMRRANWVSYDPRVGGRQVIEDEECHIRIIIDFVKSDDGKSWAVKVRAQPHKGYENVKTSFIWYSGLEGEKKSPIEGDTRTGYLQLDNPKSALGYEGTVKLTGISEELGIFDIEINDGPGTNRHPISKPVTPDLDPTRAHHISLRVPDDNVWKARDIFVTMLQESVKDLVEKYSTLNEFPPEQAFIIRDLNGFEGNLHFVQKIYQGACEFDIIYTNAITPATEKITSKNINSKIKQVLTLINEKFNQHFSLNKPFDNSSKFRKFGKEILSGLLGGISYFHGDHLVDRETAFDEDSFESHQLTGYPEGPHELFTLVPSRPFFPRGFLWDEGFHLLPLLKYDSDLVMEIMKSWFSLIDDDGWIAREQILGPESRSRVPEQFQVQSPEIVNPPTLMLAFTYLLESAKSAGNYGNVNEPLFYSDEAIITHKDLGSVILNNPELLTNYTKEIYPRLKTHYEWFRRTQKGYVEEFGRGANLEAYRWRGRTITHCLASGIDDYPRPNPADVAELNVDLLSWIGVMSRSMKLIAQLLKHDEDAEIFAQHEDNVVDNLSKLHWSDEEKAYCDVTVDEDDENIKVCHKGYLSLFPFLTKLIHIEELDKLEAMVDLISDPEELWSDYGIRSLSKSNQFYRTEENYWRSPIWLNINYLILEGLQHYYDVAHIRMNSDISNKFKRVYKDLRLNLVNNVVEQWENTGYVWEQYDDETGNAKGAKNFLGWTSTILLIMNMAEEL</sequence>
<dbReference type="Gene3D" id="2.70.98.110">
    <property type="entry name" value="Glycosyl hydrolase family 63, N-terminal domain"/>
    <property type="match status" value="1"/>
</dbReference>
<comment type="pathway">
    <text evidence="13">Glycan metabolism; N-glycan degradation.</text>
</comment>
<comment type="function">
    <text evidence="12">Cleaves the distal alpha 1,2-linked glucose residue from the Glc(3)Man(9)GlcNAc(2) oligosaccharide precursor.</text>
</comment>
<evidence type="ECO:0000256" key="1">
    <source>
        <dbReference type="ARBA" id="ARBA00004648"/>
    </source>
</evidence>
<dbReference type="HOGENOM" id="CLU_007380_1_0_1"/>
<feature type="signal peptide" evidence="14">
    <location>
        <begin position="1"/>
        <end position="22"/>
    </location>
</feature>
<dbReference type="RefSeq" id="XP_001386789.2">
    <property type="nucleotide sequence ID" value="XM_001386752.1"/>
</dbReference>
<dbReference type="FunCoup" id="A3GH62">
    <property type="interactions" value="614"/>
</dbReference>
<feature type="domain" description="Glycosyl hydrolase family 63 C-terminal" evidence="15">
    <location>
        <begin position="329"/>
        <end position="829"/>
    </location>
</feature>
<comment type="subcellular location">
    <subcellularLocation>
        <location evidence="1 12">Endoplasmic reticulum membrane</location>
        <topology evidence="1 12">Single-pass type II membrane protein</topology>
    </subcellularLocation>
</comment>
<comment type="catalytic activity">
    <reaction evidence="12">
        <text>N(4)-(alpha-D-Glc-(1-&gt;2)-alpha-D-Glc-(1-&gt;3)-alpha-D-Glc-(1-&gt;3)-alpha-D-Man-(1-&gt;2)-alpha-D-Man-(1-&gt;2)-alpha-D-Man-(1-&gt;3)-[alpha-D-Man-(1-&gt;2)-alpha-D-Man-(1-&gt;3)-[alpha-D-Man-(1-&gt;2)-alpha-D-Man-(1-&gt;6)]-alpha-D-Man-(1-&gt;6)]-beta-D-Man-(1-&gt;4)-beta-D-GlcNAc-(1-&gt;4)-beta-D-GlcNAc)-L-asparaginyl-[protein] + H2O = N(4)-(alpha-D-Glc-(1-&gt;3)-alpha-D-Glc-(1-&gt;3)-alpha-D-Man-(1-&gt;2)-alpha-D-Man-(1-&gt;2)-alpha-D-Man-(1-&gt;3)-[alpha-D-Man-(1-&gt;2)-alpha-D-Man-(1-&gt;3)-[alpha-D-Man-(1-&gt;2)-alpha-D-Man-(1-&gt;6)]-alpha-D-Man-(1-&gt;6)]-beta-D-Man-(1-&gt;4)-beta-D-GlcNAc-(1-&gt;4)-beta-D-GlcNAc)-L-asparaginyl-[protein] + beta-D-glucose</text>
        <dbReference type="Rhea" id="RHEA:55988"/>
        <dbReference type="Rhea" id="RHEA-COMP:12806"/>
        <dbReference type="Rhea" id="RHEA-COMP:14355"/>
        <dbReference type="ChEBI" id="CHEBI:15377"/>
        <dbReference type="ChEBI" id="CHEBI:15903"/>
        <dbReference type="ChEBI" id="CHEBI:59082"/>
        <dbReference type="ChEBI" id="CHEBI:132537"/>
        <dbReference type="EC" id="3.2.1.106"/>
    </reaction>
</comment>
<keyword evidence="6" id="KW-0735">Signal-anchor</keyword>
<keyword evidence="7" id="KW-1133">Transmembrane helix</keyword>
<dbReference type="OMA" id="FNWYNTT"/>
<keyword evidence="4 12" id="KW-0378">Hydrolase</keyword>
<dbReference type="GO" id="GO:0070880">
    <property type="term" value="P:fungal-type cell wall beta-glucan biosynthetic process"/>
    <property type="evidence" value="ECO:0007669"/>
    <property type="project" value="EnsemblFungi"/>
</dbReference>
<gene>
    <name evidence="17" type="primary">CWH41</name>
    <name evidence="17" type="ORF">PICST_39865</name>
</gene>
<keyword evidence="9 13" id="KW-0325">Glycoprotein</keyword>
<dbReference type="PANTHER" id="PTHR10412">
    <property type="entry name" value="MANNOSYL-OLIGOSACCHARIDE GLUCOSIDASE"/>
    <property type="match status" value="1"/>
</dbReference>
<evidence type="ECO:0000256" key="12">
    <source>
        <dbReference type="RuleBase" id="RU368089"/>
    </source>
</evidence>
<evidence type="ECO:0000256" key="13">
    <source>
        <dbReference type="RuleBase" id="RU369107"/>
    </source>
</evidence>
<evidence type="ECO:0000256" key="2">
    <source>
        <dbReference type="ARBA" id="ARBA00010833"/>
    </source>
</evidence>
<proteinExistence type="inferred from homology"/>
<dbReference type="Pfam" id="PF03200">
    <property type="entry name" value="Glyco_hydro_63"/>
    <property type="match status" value="1"/>
</dbReference>
<dbReference type="GO" id="GO:0098553">
    <property type="term" value="C:lumenal side of endoplasmic reticulum membrane"/>
    <property type="evidence" value="ECO:0007669"/>
    <property type="project" value="EnsemblFungi"/>
</dbReference>
<dbReference type="InterPro" id="IPR008928">
    <property type="entry name" value="6-hairpin_glycosidase_sf"/>
</dbReference>
<keyword evidence="8" id="KW-0472">Membrane</keyword>
<dbReference type="eggNOG" id="KOG2161">
    <property type="taxonomic scope" value="Eukaryota"/>
</dbReference>
<evidence type="ECO:0000256" key="8">
    <source>
        <dbReference type="ARBA" id="ARBA00023136"/>
    </source>
</evidence>
<dbReference type="InterPro" id="IPR031631">
    <property type="entry name" value="Glyco_hydro_63N"/>
</dbReference>
<dbReference type="OrthoDB" id="410058at2759"/>
<evidence type="ECO:0000256" key="11">
    <source>
        <dbReference type="ARBA" id="ARBA00038888"/>
    </source>
</evidence>
<evidence type="ECO:0000256" key="10">
    <source>
        <dbReference type="ARBA" id="ARBA00023295"/>
    </source>
</evidence>
<dbReference type="GeneID" id="4851611"/>
<dbReference type="InterPro" id="IPR031335">
    <property type="entry name" value="Glyco_hydro_63_C"/>
</dbReference>
<keyword evidence="5 12" id="KW-0256">Endoplasmic reticulum</keyword>
<keyword evidence="18" id="KW-1185">Reference proteome</keyword>
<keyword evidence="14" id="KW-0732">Signal</keyword>
<dbReference type="Gene3D" id="1.50.10.10">
    <property type="match status" value="1"/>
</dbReference>
<keyword evidence="3" id="KW-0812">Transmembrane</keyword>
<dbReference type="EMBL" id="AAVQ01000002">
    <property type="protein sequence ID" value="EAZ62766.2"/>
    <property type="molecule type" value="Genomic_DNA"/>
</dbReference>
<evidence type="ECO:0000256" key="4">
    <source>
        <dbReference type="ARBA" id="ARBA00022801"/>
    </source>
</evidence>
<organism evidence="17 18">
    <name type="scientific">Scheffersomyces stipitis (strain ATCC 58785 / CBS 6054 / NBRC 10063 / NRRL Y-11545)</name>
    <name type="common">Yeast</name>
    <name type="synonym">Pichia stipitis</name>
    <dbReference type="NCBI Taxonomy" id="322104"/>
    <lineage>
        <taxon>Eukaryota</taxon>
        <taxon>Fungi</taxon>
        <taxon>Dikarya</taxon>
        <taxon>Ascomycota</taxon>
        <taxon>Saccharomycotina</taxon>
        <taxon>Pichiomycetes</taxon>
        <taxon>Debaryomycetaceae</taxon>
        <taxon>Scheffersomyces</taxon>
    </lineage>
</organism>
<dbReference type="InterPro" id="IPR012341">
    <property type="entry name" value="6hp_glycosidase-like_sf"/>
</dbReference>
<dbReference type="InParanoid" id="A3GH62"/>
<dbReference type="GO" id="GO:0009311">
    <property type="term" value="P:oligosaccharide metabolic process"/>
    <property type="evidence" value="ECO:0007669"/>
    <property type="project" value="UniProtKB-UniRule"/>
</dbReference>
<dbReference type="GO" id="GO:0004573">
    <property type="term" value="F:Glc3Man9GlcNAc2 oligosaccharide glucosidase activity"/>
    <property type="evidence" value="ECO:0007669"/>
    <property type="project" value="UniProtKB-UniRule"/>
</dbReference>
<evidence type="ECO:0000256" key="3">
    <source>
        <dbReference type="ARBA" id="ARBA00022692"/>
    </source>
</evidence>
<dbReference type="InterPro" id="IPR038518">
    <property type="entry name" value="Glyco_hydro_63N_sf"/>
</dbReference>
<dbReference type="InterPro" id="IPR004888">
    <property type="entry name" value="Glycoside_hydrolase_63"/>
</dbReference>
<evidence type="ECO:0000256" key="6">
    <source>
        <dbReference type="ARBA" id="ARBA00022968"/>
    </source>
</evidence>
<feature type="domain" description="Glycosyl hydrolase family 63 N-terminal" evidence="16">
    <location>
        <begin position="56"/>
        <end position="287"/>
    </location>
</feature>
<evidence type="ECO:0000313" key="18">
    <source>
        <dbReference type="Proteomes" id="UP000002258"/>
    </source>
</evidence>
<dbReference type="PANTHER" id="PTHR10412:SF11">
    <property type="entry name" value="MANNOSYL-OLIGOSACCHARIDE GLUCOSIDASE"/>
    <property type="match status" value="1"/>
</dbReference>
<feature type="chain" id="PRO_5002652663" description="Mannosyl-oligosaccharide glucosidase" evidence="14">
    <location>
        <begin position="23"/>
        <end position="833"/>
    </location>
</feature>
<evidence type="ECO:0000313" key="17">
    <source>
        <dbReference type="EMBL" id="EAZ62766.2"/>
    </source>
</evidence>
<dbReference type="Pfam" id="PF16923">
    <property type="entry name" value="Glyco_hydro_63N"/>
    <property type="match status" value="1"/>
</dbReference>
<evidence type="ECO:0000256" key="5">
    <source>
        <dbReference type="ARBA" id="ARBA00022824"/>
    </source>
</evidence>
<dbReference type="SUPFAM" id="SSF48208">
    <property type="entry name" value="Six-hairpin glycosidases"/>
    <property type="match status" value="1"/>
</dbReference>
<keyword evidence="10 12" id="KW-0326">Glycosidase</keyword>
<dbReference type="Proteomes" id="UP000002258">
    <property type="component" value="Chromosome 1"/>
</dbReference>
<evidence type="ECO:0000256" key="9">
    <source>
        <dbReference type="ARBA" id="ARBA00023180"/>
    </source>
</evidence>
<name>A3GH62_PICST</name>
<reference evidence="17 18" key="1">
    <citation type="journal article" date="2007" name="Nat. Biotechnol.">
        <title>Genome sequence of the lignocellulose-bioconverting and xylose-fermenting yeast Pichia stipitis.</title>
        <authorList>
            <person name="Jeffries T.W."/>
            <person name="Grigoriev I.V."/>
            <person name="Grimwood J."/>
            <person name="Laplaza J.M."/>
            <person name="Aerts A."/>
            <person name="Salamov A."/>
            <person name="Schmutz J."/>
            <person name="Lindquist E."/>
            <person name="Dehal P."/>
            <person name="Shapiro H."/>
            <person name="Jin Y.S."/>
            <person name="Passoth V."/>
            <person name="Richardson P.M."/>
        </authorList>
    </citation>
    <scope>NUCLEOTIDE SEQUENCE [LARGE SCALE GENOMIC DNA]</scope>
    <source>
        <strain evidence="18">ATCC 58785 / CBS 6054 / NBRC 10063 / NRRL Y-11545</strain>
    </source>
</reference>
<dbReference type="GO" id="GO:0006491">
    <property type="term" value="P:N-glycan processing"/>
    <property type="evidence" value="ECO:0007669"/>
    <property type="project" value="EnsemblFungi"/>
</dbReference>
<dbReference type="EC" id="3.2.1.106" evidence="11 12"/>
<dbReference type="KEGG" id="pic:PICST_39865"/>
<evidence type="ECO:0000259" key="15">
    <source>
        <dbReference type="Pfam" id="PF03200"/>
    </source>
</evidence>
<dbReference type="STRING" id="322104.A3GH62"/>